<evidence type="ECO:0000313" key="3">
    <source>
        <dbReference type="Proteomes" id="UP000828390"/>
    </source>
</evidence>
<organism evidence="2 3">
    <name type="scientific">Dreissena polymorpha</name>
    <name type="common">Zebra mussel</name>
    <name type="synonym">Mytilus polymorpha</name>
    <dbReference type="NCBI Taxonomy" id="45954"/>
    <lineage>
        <taxon>Eukaryota</taxon>
        <taxon>Metazoa</taxon>
        <taxon>Spiralia</taxon>
        <taxon>Lophotrochozoa</taxon>
        <taxon>Mollusca</taxon>
        <taxon>Bivalvia</taxon>
        <taxon>Autobranchia</taxon>
        <taxon>Heteroconchia</taxon>
        <taxon>Euheterodonta</taxon>
        <taxon>Imparidentia</taxon>
        <taxon>Neoheterodontei</taxon>
        <taxon>Myida</taxon>
        <taxon>Dreissenoidea</taxon>
        <taxon>Dreissenidae</taxon>
        <taxon>Dreissena</taxon>
    </lineage>
</organism>
<reference evidence="2" key="1">
    <citation type="journal article" date="2019" name="bioRxiv">
        <title>The Genome of the Zebra Mussel, Dreissena polymorpha: A Resource for Invasive Species Research.</title>
        <authorList>
            <person name="McCartney M.A."/>
            <person name="Auch B."/>
            <person name="Kono T."/>
            <person name="Mallez S."/>
            <person name="Zhang Y."/>
            <person name="Obille A."/>
            <person name="Becker A."/>
            <person name="Abrahante J.E."/>
            <person name="Garbe J."/>
            <person name="Badalamenti J.P."/>
            <person name="Herman A."/>
            <person name="Mangelson H."/>
            <person name="Liachko I."/>
            <person name="Sullivan S."/>
            <person name="Sone E.D."/>
            <person name="Koren S."/>
            <person name="Silverstein K.A.T."/>
            <person name="Beckman K.B."/>
            <person name="Gohl D.M."/>
        </authorList>
    </citation>
    <scope>NUCLEOTIDE SEQUENCE</scope>
    <source>
        <strain evidence="2">Duluth1</strain>
        <tissue evidence="2">Whole animal</tissue>
    </source>
</reference>
<evidence type="ECO:0000256" key="1">
    <source>
        <dbReference type="SAM" id="SignalP"/>
    </source>
</evidence>
<dbReference type="EMBL" id="JAIWYP010000003">
    <property type="protein sequence ID" value="KAH3852896.1"/>
    <property type="molecule type" value="Genomic_DNA"/>
</dbReference>
<dbReference type="AlphaFoldDB" id="A0A9D4L9E6"/>
<feature type="signal peptide" evidence="1">
    <location>
        <begin position="1"/>
        <end position="23"/>
    </location>
</feature>
<feature type="chain" id="PRO_5038636392" evidence="1">
    <location>
        <begin position="24"/>
        <end position="73"/>
    </location>
</feature>
<accession>A0A9D4L9E6</accession>
<comment type="caution">
    <text evidence="2">The sequence shown here is derived from an EMBL/GenBank/DDBJ whole genome shotgun (WGS) entry which is preliminary data.</text>
</comment>
<proteinExistence type="predicted"/>
<evidence type="ECO:0000313" key="2">
    <source>
        <dbReference type="EMBL" id="KAH3852896.1"/>
    </source>
</evidence>
<sequence length="73" mass="7936">MVKEVGLMLTALILTLCEVDLEAGTFRQLGIVKDMQVNGLIKDKADILMGSGNLILQSNLEAIGLLLKYCVED</sequence>
<keyword evidence="3" id="KW-1185">Reference proteome</keyword>
<reference evidence="2" key="2">
    <citation type="submission" date="2020-11" db="EMBL/GenBank/DDBJ databases">
        <authorList>
            <person name="McCartney M.A."/>
            <person name="Auch B."/>
            <person name="Kono T."/>
            <person name="Mallez S."/>
            <person name="Becker A."/>
            <person name="Gohl D.M."/>
            <person name="Silverstein K.A.T."/>
            <person name="Koren S."/>
            <person name="Bechman K.B."/>
            <person name="Herman A."/>
            <person name="Abrahante J.E."/>
            <person name="Garbe J."/>
        </authorList>
    </citation>
    <scope>NUCLEOTIDE SEQUENCE</scope>
    <source>
        <strain evidence="2">Duluth1</strain>
        <tissue evidence="2">Whole animal</tissue>
    </source>
</reference>
<dbReference type="Proteomes" id="UP000828390">
    <property type="component" value="Unassembled WGS sequence"/>
</dbReference>
<keyword evidence="1" id="KW-0732">Signal</keyword>
<name>A0A9D4L9E6_DREPO</name>
<gene>
    <name evidence="2" type="ORF">DPMN_095417</name>
</gene>
<protein>
    <submittedName>
        <fullName evidence="2">Uncharacterized protein</fullName>
    </submittedName>
</protein>